<organism evidence="16 17">
    <name type="scientific">Aquatica leii</name>
    <dbReference type="NCBI Taxonomy" id="1421715"/>
    <lineage>
        <taxon>Eukaryota</taxon>
        <taxon>Metazoa</taxon>
        <taxon>Ecdysozoa</taxon>
        <taxon>Arthropoda</taxon>
        <taxon>Hexapoda</taxon>
        <taxon>Insecta</taxon>
        <taxon>Pterygota</taxon>
        <taxon>Neoptera</taxon>
        <taxon>Endopterygota</taxon>
        <taxon>Coleoptera</taxon>
        <taxon>Polyphaga</taxon>
        <taxon>Elateriformia</taxon>
        <taxon>Elateroidea</taxon>
        <taxon>Lampyridae</taxon>
        <taxon>Luciolinae</taxon>
        <taxon>Aquatica</taxon>
    </lineage>
</organism>
<dbReference type="GO" id="GO:0005886">
    <property type="term" value="C:plasma membrane"/>
    <property type="evidence" value="ECO:0007669"/>
    <property type="project" value="UniProtKB-SubCell"/>
</dbReference>
<keyword evidence="8" id="KW-0130">Cell adhesion</keyword>
<dbReference type="GO" id="GO:0005911">
    <property type="term" value="C:cell-cell junction"/>
    <property type="evidence" value="ECO:0007669"/>
    <property type="project" value="TreeGrafter"/>
</dbReference>
<feature type="domain" description="Cadherin" evidence="15">
    <location>
        <begin position="40"/>
        <end position="164"/>
    </location>
</feature>
<dbReference type="FunFam" id="2.60.40.60:FF:000066">
    <property type="entry name" value="FAT atypical cadherin 1"/>
    <property type="match status" value="1"/>
</dbReference>
<evidence type="ECO:0000256" key="10">
    <source>
        <dbReference type="ARBA" id="ARBA00023136"/>
    </source>
</evidence>
<dbReference type="FunFam" id="2.60.40.60:FF:000005">
    <property type="entry name" value="Protocadherin 9"/>
    <property type="match status" value="1"/>
</dbReference>
<feature type="domain" description="Cadherin" evidence="15">
    <location>
        <begin position="1072"/>
        <end position="1126"/>
    </location>
</feature>
<dbReference type="CDD" id="cd11304">
    <property type="entry name" value="Cadherin_repeat"/>
    <property type="match status" value="10"/>
</dbReference>
<dbReference type="GO" id="GO:0005509">
    <property type="term" value="F:calcium ion binding"/>
    <property type="evidence" value="ECO:0007669"/>
    <property type="project" value="UniProtKB-UniRule"/>
</dbReference>
<evidence type="ECO:0000259" key="15">
    <source>
        <dbReference type="PROSITE" id="PS50268"/>
    </source>
</evidence>
<dbReference type="GO" id="GO:0001736">
    <property type="term" value="P:establishment of planar polarity"/>
    <property type="evidence" value="ECO:0007669"/>
    <property type="project" value="UniProtKB-ARBA"/>
</dbReference>
<feature type="domain" description="Cadherin" evidence="15">
    <location>
        <begin position="488"/>
        <end position="593"/>
    </location>
</feature>
<keyword evidence="3" id="KW-0245">EGF-like domain</keyword>
<dbReference type="GO" id="GO:0007163">
    <property type="term" value="P:establishment or maintenance of cell polarity"/>
    <property type="evidence" value="ECO:0007669"/>
    <property type="project" value="UniProtKB-ARBA"/>
</dbReference>
<feature type="domain" description="Cadherin" evidence="15">
    <location>
        <begin position="271"/>
        <end position="380"/>
    </location>
</feature>
<feature type="domain" description="Cadherin" evidence="15">
    <location>
        <begin position="965"/>
        <end position="1071"/>
    </location>
</feature>
<keyword evidence="10" id="KW-0472">Membrane</keyword>
<dbReference type="SMART" id="SM00112">
    <property type="entry name" value="CA"/>
    <property type="match status" value="9"/>
</dbReference>
<dbReference type="Pfam" id="PF00028">
    <property type="entry name" value="Cadherin"/>
    <property type="match status" value="8"/>
</dbReference>
<dbReference type="GO" id="GO:0030154">
    <property type="term" value="P:cell differentiation"/>
    <property type="evidence" value="ECO:0007669"/>
    <property type="project" value="UniProtKB-ARBA"/>
</dbReference>
<feature type="chain" id="PRO_5042836723" description="Cadherin domain-containing protein" evidence="14">
    <location>
        <begin position="21"/>
        <end position="1140"/>
    </location>
</feature>
<dbReference type="FunFam" id="2.60.40.60:FF:000039">
    <property type="entry name" value="FAT atypical cadherin 3"/>
    <property type="match status" value="1"/>
</dbReference>
<dbReference type="AlphaFoldDB" id="A0AAN7PBE1"/>
<evidence type="ECO:0000256" key="8">
    <source>
        <dbReference type="ARBA" id="ARBA00022889"/>
    </source>
</evidence>
<feature type="domain" description="Cadherin" evidence="15">
    <location>
        <begin position="752"/>
        <end position="856"/>
    </location>
</feature>
<comment type="caution">
    <text evidence="16">The sequence shown here is derived from an EMBL/GenBank/DDBJ whole genome shotgun (WGS) entry which is preliminary data.</text>
</comment>
<evidence type="ECO:0000256" key="7">
    <source>
        <dbReference type="ARBA" id="ARBA00022837"/>
    </source>
</evidence>
<evidence type="ECO:0000256" key="3">
    <source>
        <dbReference type="ARBA" id="ARBA00022536"/>
    </source>
</evidence>
<dbReference type="SUPFAM" id="SSF49313">
    <property type="entry name" value="Cadherin-like"/>
    <property type="match status" value="10"/>
</dbReference>
<dbReference type="PANTHER" id="PTHR24025">
    <property type="entry name" value="DESMOGLEIN FAMILY MEMBER"/>
    <property type="match status" value="1"/>
</dbReference>
<feature type="domain" description="Cadherin" evidence="15">
    <location>
        <begin position="602"/>
        <end position="705"/>
    </location>
</feature>
<feature type="domain" description="Cadherin" evidence="15">
    <location>
        <begin position="381"/>
        <end position="487"/>
    </location>
</feature>
<dbReference type="Gene3D" id="2.60.40.60">
    <property type="entry name" value="Cadherins"/>
    <property type="match status" value="10"/>
</dbReference>
<dbReference type="FunFam" id="2.60.40.60:FF:000024">
    <property type="entry name" value="FAT atypical cadherin 3"/>
    <property type="match status" value="1"/>
</dbReference>
<dbReference type="FunFam" id="2.60.40.60:FF:000064">
    <property type="entry name" value="FAT atypical cadherin 1"/>
    <property type="match status" value="1"/>
</dbReference>
<keyword evidence="17" id="KW-1185">Reference proteome</keyword>
<dbReference type="Proteomes" id="UP001353858">
    <property type="component" value="Unassembled WGS sequence"/>
</dbReference>
<sequence>MNRSAFACCLLVLALTQGKTEESQQLEQQQQSPPIDFRFRKSSYNVSIPENSVAKVYATPATGEERIGIYVPQNSFTDIRYKIVGGAREKFFKAEDKLVGDFCFLFIRTRTGNSDVLNRERKDKYILEVRATATRRDGKQKITLETETSIIVTVLDTNDLTPLFYPTEYNATVYEDTPIHQSILKVVAEDADLGRNGEIYYSFLDDTDQFAIHPMTGVITLTRPLRYNEGSYYELVVLGQDRGPIRPSSSAISQAKVRIRVKKVNLYKPEIHVRRHTKIVENSNADIYAIINVSDKDSGIHGEIKSLEIVDGDPDGHFRIRPTKQRGEYNIEVLKLLDRESTPQGYTLQLRAVDRGIPPLQSYKSVPVHLADLNDNAPVFNKEIYEVKVPETAPVNTPLIRLKVTDADEGKNAQVFLEIVGGNEGDEFHINPETGMLYTAVPLDAEFKAFYSLTVSAIDQGNAGTRKQSSAKVKIYVVDTNDNDPIFDKAEMTVWVDENMPAGTSVTTVHAKDKDSGENAYISYLIANLIKVPFEVDHFSGVVKTTMLLDYESMRREYVLRLRASDWGLPYRRQTEMQLTIKVKQVNDNRPQFEKVDCTGYIPRYVPIGSEIITLSAIDFDAGNIITYRIVSGNEDECFNIDSISGTLTVNCDLNDLRVSEREINVTATDGTHFADIARVHFKLVNVKKNSGSKSGILTDDAGAFECKDTGVARRLTEVLAAAENNNKPHAQEEFAMMPTRYGQNVHSPEYIDFPVEIKVNESVALGTTLVKLKARDRDLGYNGKLIFGISGGDEHSVFCLDMESGELKVIGYLDRERESGYFLNVTVYDLGKPQKSASRLLPITVLDVNDNAPKFEKTLASFRVTENALNGTVIFRANATDADSGDNAKITYSLVTDTRDFSVDKVTGALTVSSNLDRERQDLYELRIRATDGGGKGPDNPPLYSEALVRISIDDINDNVPKFSLSSYSVKVREDIPKGSVVAVVTASDPDLGPEGEVLYTLEDSDSDGTFKIDTLSGTIRTTKLLDFEERQVHSLIVFANDRGNPSLSSETSIVINVVDVNENLYAPVFNDFVISGSVLENQKIGTVVMQVNATDHDPPGEDSRIEYSIRGGDGIGIFSIDTKGKHLLLNYFFTEINF</sequence>
<evidence type="ECO:0000256" key="14">
    <source>
        <dbReference type="SAM" id="SignalP"/>
    </source>
</evidence>
<comment type="subcellular location">
    <subcellularLocation>
        <location evidence="1">Cell membrane</location>
        <topology evidence="1">Single-pass type I membrane protein</topology>
    </subcellularLocation>
</comment>
<keyword evidence="11" id="KW-1015">Disulfide bond</keyword>
<evidence type="ECO:0000256" key="4">
    <source>
        <dbReference type="ARBA" id="ARBA00022692"/>
    </source>
</evidence>
<proteinExistence type="predicted"/>
<dbReference type="GO" id="GO:0048513">
    <property type="term" value="P:animal organ development"/>
    <property type="evidence" value="ECO:0007669"/>
    <property type="project" value="UniProtKB-ARBA"/>
</dbReference>
<dbReference type="EMBL" id="JARPUR010000002">
    <property type="protein sequence ID" value="KAK4880913.1"/>
    <property type="molecule type" value="Genomic_DNA"/>
</dbReference>
<feature type="domain" description="Cadherin" evidence="15">
    <location>
        <begin position="857"/>
        <end position="964"/>
    </location>
</feature>
<dbReference type="InterPro" id="IPR020894">
    <property type="entry name" value="Cadherin_CS"/>
</dbReference>
<keyword evidence="4" id="KW-0812">Transmembrane</keyword>
<name>A0AAN7PBE1_9COLE</name>
<dbReference type="InterPro" id="IPR050971">
    <property type="entry name" value="Cadherin-domain_protein"/>
</dbReference>
<dbReference type="InterPro" id="IPR002126">
    <property type="entry name" value="Cadherin-like_dom"/>
</dbReference>
<dbReference type="GO" id="GO:0008104">
    <property type="term" value="P:intracellular protein localization"/>
    <property type="evidence" value="ECO:0007669"/>
    <property type="project" value="UniProtKB-ARBA"/>
</dbReference>
<dbReference type="GO" id="GO:0048589">
    <property type="term" value="P:developmental growth"/>
    <property type="evidence" value="ECO:0007669"/>
    <property type="project" value="UniProtKB-ARBA"/>
</dbReference>
<evidence type="ECO:0000256" key="9">
    <source>
        <dbReference type="ARBA" id="ARBA00022989"/>
    </source>
</evidence>
<dbReference type="FunFam" id="2.60.40.60:FF:000033">
    <property type="entry name" value="FAT atypical cadherin 1"/>
    <property type="match status" value="1"/>
</dbReference>
<dbReference type="PANTHER" id="PTHR24025:SF23">
    <property type="entry name" value="NEURAL-CADHERIN"/>
    <property type="match status" value="1"/>
</dbReference>
<evidence type="ECO:0000256" key="11">
    <source>
        <dbReference type="ARBA" id="ARBA00023157"/>
    </source>
</evidence>
<gene>
    <name evidence="16" type="ORF">RN001_004232</name>
</gene>
<dbReference type="GO" id="GO:0048731">
    <property type="term" value="P:system development"/>
    <property type="evidence" value="ECO:0007669"/>
    <property type="project" value="UniProtKB-ARBA"/>
</dbReference>
<keyword evidence="9" id="KW-1133">Transmembrane helix</keyword>
<dbReference type="InterPro" id="IPR015919">
    <property type="entry name" value="Cadherin-like_sf"/>
</dbReference>
<evidence type="ECO:0000313" key="17">
    <source>
        <dbReference type="Proteomes" id="UP001353858"/>
    </source>
</evidence>
<evidence type="ECO:0000256" key="13">
    <source>
        <dbReference type="PROSITE-ProRule" id="PRU00043"/>
    </source>
</evidence>
<evidence type="ECO:0000256" key="2">
    <source>
        <dbReference type="ARBA" id="ARBA00022475"/>
    </source>
</evidence>
<evidence type="ECO:0000256" key="12">
    <source>
        <dbReference type="ARBA" id="ARBA00023180"/>
    </source>
</evidence>
<evidence type="ECO:0000256" key="1">
    <source>
        <dbReference type="ARBA" id="ARBA00004251"/>
    </source>
</evidence>
<evidence type="ECO:0000256" key="5">
    <source>
        <dbReference type="ARBA" id="ARBA00022729"/>
    </source>
</evidence>
<feature type="signal peptide" evidence="14">
    <location>
        <begin position="1"/>
        <end position="20"/>
    </location>
</feature>
<keyword evidence="12" id="KW-0325">Glycoprotein</keyword>
<dbReference type="PRINTS" id="PR00205">
    <property type="entry name" value="CADHERIN"/>
</dbReference>
<dbReference type="FunFam" id="2.60.40.60:FF:000015">
    <property type="entry name" value="FAT atypical cadherin 1"/>
    <property type="match status" value="2"/>
</dbReference>
<dbReference type="PROSITE" id="PS00232">
    <property type="entry name" value="CADHERIN_1"/>
    <property type="match status" value="4"/>
</dbReference>
<accession>A0AAN7PBE1</accession>
<dbReference type="GO" id="GO:0007156">
    <property type="term" value="P:homophilic cell adhesion via plasma membrane adhesion molecules"/>
    <property type="evidence" value="ECO:0007669"/>
    <property type="project" value="InterPro"/>
</dbReference>
<protein>
    <recommendedName>
        <fullName evidence="15">Cadherin domain-containing protein</fullName>
    </recommendedName>
</protein>
<keyword evidence="5 14" id="KW-0732">Signal</keyword>
<keyword evidence="6" id="KW-0677">Repeat</keyword>
<keyword evidence="7 13" id="KW-0106">Calcium</keyword>
<evidence type="ECO:0000256" key="6">
    <source>
        <dbReference type="ARBA" id="ARBA00022737"/>
    </source>
</evidence>
<keyword evidence="2" id="KW-1003">Cell membrane</keyword>
<feature type="domain" description="Cadherin" evidence="15">
    <location>
        <begin position="165"/>
        <end position="271"/>
    </location>
</feature>
<dbReference type="PROSITE" id="PS50268">
    <property type="entry name" value="CADHERIN_2"/>
    <property type="match status" value="10"/>
</dbReference>
<reference evidence="17" key="1">
    <citation type="submission" date="2023-01" db="EMBL/GenBank/DDBJ databases">
        <title>Key to firefly adult light organ development and bioluminescence: homeobox transcription factors regulate luciferase expression and transportation to peroxisome.</title>
        <authorList>
            <person name="Fu X."/>
        </authorList>
    </citation>
    <scope>NUCLEOTIDE SEQUENCE [LARGE SCALE GENOMIC DNA]</scope>
</reference>
<evidence type="ECO:0000313" key="16">
    <source>
        <dbReference type="EMBL" id="KAK4880913.1"/>
    </source>
</evidence>